<keyword evidence="3" id="KW-1185">Reference proteome</keyword>
<feature type="region of interest" description="Disordered" evidence="1">
    <location>
        <begin position="185"/>
        <end position="204"/>
    </location>
</feature>
<feature type="compositionally biased region" description="Polar residues" evidence="1">
    <location>
        <begin position="193"/>
        <end position="204"/>
    </location>
</feature>
<reference evidence="2 3" key="1">
    <citation type="journal article" date="2006" name="Nature">
        <title>Global trends of whole-genome duplications revealed by the ciliate Paramecium tetraurelia.</title>
        <authorList>
            <consortium name="Genoscope"/>
            <person name="Aury J.-M."/>
            <person name="Jaillon O."/>
            <person name="Duret L."/>
            <person name="Noel B."/>
            <person name="Jubin C."/>
            <person name="Porcel B.M."/>
            <person name="Segurens B."/>
            <person name="Daubin V."/>
            <person name="Anthouard V."/>
            <person name="Aiach N."/>
            <person name="Arnaiz O."/>
            <person name="Billaut A."/>
            <person name="Beisson J."/>
            <person name="Blanc I."/>
            <person name="Bouhouche K."/>
            <person name="Camara F."/>
            <person name="Duharcourt S."/>
            <person name="Guigo R."/>
            <person name="Gogendeau D."/>
            <person name="Katinka M."/>
            <person name="Keller A.-M."/>
            <person name="Kissmehl R."/>
            <person name="Klotz C."/>
            <person name="Koll F."/>
            <person name="Le Moue A."/>
            <person name="Lepere C."/>
            <person name="Malinsky S."/>
            <person name="Nowacki M."/>
            <person name="Nowak J.K."/>
            <person name="Plattner H."/>
            <person name="Poulain J."/>
            <person name="Ruiz F."/>
            <person name="Serrano V."/>
            <person name="Zagulski M."/>
            <person name="Dessen P."/>
            <person name="Betermier M."/>
            <person name="Weissenbach J."/>
            <person name="Scarpelli C."/>
            <person name="Schachter V."/>
            <person name="Sperling L."/>
            <person name="Meyer E."/>
            <person name="Cohen J."/>
            <person name="Wincker P."/>
        </authorList>
    </citation>
    <scope>NUCLEOTIDE SEQUENCE [LARGE SCALE GENOMIC DNA]</scope>
    <source>
        <strain evidence="2 3">Stock d4-2</strain>
    </source>
</reference>
<dbReference type="InterPro" id="IPR014710">
    <property type="entry name" value="RmlC-like_jellyroll"/>
</dbReference>
<organism evidence="2 3">
    <name type="scientific">Paramecium tetraurelia</name>
    <dbReference type="NCBI Taxonomy" id="5888"/>
    <lineage>
        <taxon>Eukaryota</taxon>
        <taxon>Sar</taxon>
        <taxon>Alveolata</taxon>
        <taxon>Ciliophora</taxon>
        <taxon>Intramacronucleata</taxon>
        <taxon>Oligohymenophorea</taxon>
        <taxon>Peniculida</taxon>
        <taxon>Parameciidae</taxon>
        <taxon>Paramecium</taxon>
    </lineage>
</organism>
<evidence type="ECO:0000256" key="1">
    <source>
        <dbReference type="SAM" id="MobiDB-lite"/>
    </source>
</evidence>
<evidence type="ECO:0000313" key="2">
    <source>
        <dbReference type="EMBL" id="CAK62924.1"/>
    </source>
</evidence>
<dbReference type="OMA" id="NSEMQES"/>
<name>A0BWK7_PARTE</name>
<proteinExistence type="predicted"/>
<evidence type="ECO:0008006" key="4">
    <source>
        <dbReference type="Google" id="ProtNLM"/>
    </source>
</evidence>
<dbReference type="SUPFAM" id="SSF51206">
    <property type="entry name" value="cAMP-binding domain-like"/>
    <property type="match status" value="1"/>
</dbReference>
<dbReference type="KEGG" id="ptm:GSPATT00032776001"/>
<dbReference type="PANTHER" id="PTHR10217">
    <property type="entry name" value="VOLTAGE AND LIGAND GATED POTASSIUM CHANNEL"/>
    <property type="match status" value="1"/>
</dbReference>
<dbReference type="RefSeq" id="XP_001430322.1">
    <property type="nucleotide sequence ID" value="XM_001430285.1"/>
</dbReference>
<protein>
    <recommendedName>
        <fullName evidence="4">Cyclic nucleotide-binding domain-containing protein</fullName>
    </recommendedName>
</protein>
<dbReference type="InParanoid" id="A0BWK7"/>
<dbReference type="EMBL" id="CT868022">
    <property type="protein sequence ID" value="CAK62924.1"/>
    <property type="molecule type" value="Genomic_DNA"/>
</dbReference>
<dbReference type="AlphaFoldDB" id="A0BWK7"/>
<dbReference type="InterPro" id="IPR050818">
    <property type="entry name" value="KCNH_animal-type"/>
</dbReference>
<evidence type="ECO:0000313" key="3">
    <source>
        <dbReference type="Proteomes" id="UP000000600"/>
    </source>
</evidence>
<gene>
    <name evidence="2" type="ORF">GSPATT00032776001</name>
</gene>
<dbReference type="HOGENOM" id="CLU_508535_0_0_1"/>
<dbReference type="GeneID" id="5016106"/>
<dbReference type="Gene3D" id="2.60.120.10">
    <property type="entry name" value="Jelly Rolls"/>
    <property type="match status" value="1"/>
</dbReference>
<accession>A0BWK7</accession>
<sequence length="536" mass="62958">MKMIIMKPLKLFSRRSVLGEREFITQQPYEYKVRALKFTQMAYIDYEDFINVISENDTEYEIFCMKRDRLLFNPQFKGSGNVCEICEWTHNFIQQLSKINWIRCPFVFLQPNFNKISSRFTSVRLNNRIKFPYRNTTKSRTKECLNSIQEGALKIIVGNLSEEEYTDEYLISLGFQLTQNMEIDSQNDDESSKNLNDSQSPTITEKQRLFQKKCAKTMSGVATMDFKDVKETHDLKKSIINFQRIQFGKEKQKGFQVHKKEQNENGIEVLEQSQLLVLPNATNARYFSKQFQGTPRRSSNFDEFGSLQLSQKSGNFTSLLEQEQNKLLIKQISKNSESSEMQESLIRKQIENQERRLQGGGEQRRKKRKTTIQLGQKPQRKSYQHQQSNLSPVLQQQFQKQQLPAVLDQKLKRQSIGESRKQMQTNQITSVGQIEMDGEYGENIQDDSLQQKILDIVHSNENYQVDCCKPALMYFPEFNIEVILKKIEYYYLFVKGVEKKMYKRSKSSRNLFERIKPSKNATIKSYQNNSRSQGEV</sequence>
<dbReference type="InterPro" id="IPR018490">
    <property type="entry name" value="cNMP-bd_dom_sf"/>
</dbReference>
<dbReference type="PANTHER" id="PTHR10217:SF435">
    <property type="entry name" value="POTASSIUM VOLTAGE-GATED CHANNEL PROTEIN EAG"/>
    <property type="match status" value="1"/>
</dbReference>
<feature type="region of interest" description="Disordered" evidence="1">
    <location>
        <begin position="350"/>
        <end position="389"/>
    </location>
</feature>
<dbReference type="Proteomes" id="UP000000600">
    <property type="component" value="Unassembled WGS sequence"/>
</dbReference>